<dbReference type="Proteomes" id="UP001055811">
    <property type="component" value="Linkage Group LG01"/>
</dbReference>
<name>A0ACB9H6I4_CICIN</name>
<sequence length="156" mass="17674">MHNSGGLAKSYWFQASVGSHEGFGNFEGHAAVQDKARRAYPKQPDTQGLVWVHTRRGSSIPALRETIGQTLLYKTMARRALVLGPRRASVGKKRTYFAKKFVCVVSFVFRHDHPFLQFPDILDSTSEYIQRRDALITRRVLEATILDRDILTQAGL</sequence>
<proteinExistence type="predicted"/>
<reference evidence="1 2" key="2">
    <citation type="journal article" date="2022" name="Mol. Ecol. Resour.">
        <title>The genomes of chicory, endive, great burdock and yacon provide insights into Asteraceae paleo-polyploidization history and plant inulin production.</title>
        <authorList>
            <person name="Fan W."/>
            <person name="Wang S."/>
            <person name="Wang H."/>
            <person name="Wang A."/>
            <person name="Jiang F."/>
            <person name="Liu H."/>
            <person name="Zhao H."/>
            <person name="Xu D."/>
            <person name="Zhang Y."/>
        </authorList>
    </citation>
    <scope>NUCLEOTIDE SEQUENCE [LARGE SCALE GENOMIC DNA]</scope>
    <source>
        <strain evidence="2">cv. Punajuju</strain>
        <tissue evidence="1">Leaves</tissue>
    </source>
</reference>
<evidence type="ECO:0000313" key="2">
    <source>
        <dbReference type="Proteomes" id="UP001055811"/>
    </source>
</evidence>
<protein>
    <submittedName>
        <fullName evidence="1">Uncharacterized protein</fullName>
    </submittedName>
</protein>
<gene>
    <name evidence="1" type="ORF">L2E82_04261</name>
</gene>
<comment type="caution">
    <text evidence="1">The sequence shown here is derived from an EMBL/GenBank/DDBJ whole genome shotgun (WGS) entry which is preliminary data.</text>
</comment>
<organism evidence="1 2">
    <name type="scientific">Cichorium intybus</name>
    <name type="common">Chicory</name>
    <dbReference type="NCBI Taxonomy" id="13427"/>
    <lineage>
        <taxon>Eukaryota</taxon>
        <taxon>Viridiplantae</taxon>
        <taxon>Streptophyta</taxon>
        <taxon>Embryophyta</taxon>
        <taxon>Tracheophyta</taxon>
        <taxon>Spermatophyta</taxon>
        <taxon>Magnoliopsida</taxon>
        <taxon>eudicotyledons</taxon>
        <taxon>Gunneridae</taxon>
        <taxon>Pentapetalae</taxon>
        <taxon>asterids</taxon>
        <taxon>campanulids</taxon>
        <taxon>Asterales</taxon>
        <taxon>Asteraceae</taxon>
        <taxon>Cichorioideae</taxon>
        <taxon>Cichorieae</taxon>
        <taxon>Cichoriinae</taxon>
        <taxon>Cichorium</taxon>
    </lineage>
</organism>
<evidence type="ECO:0000313" key="1">
    <source>
        <dbReference type="EMBL" id="KAI3790871.1"/>
    </source>
</evidence>
<dbReference type="EMBL" id="CM042009">
    <property type="protein sequence ID" value="KAI3790871.1"/>
    <property type="molecule type" value="Genomic_DNA"/>
</dbReference>
<keyword evidence="2" id="KW-1185">Reference proteome</keyword>
<reference evidence="2" key="1">
    <citation type="journal article" date="2022" name="Mol. Ecol. Resour.">
        <title>The genomes of chicory, endive, great burdock and yacon provide insights into Asteraceae palaeo-polyploidization history and plant inulin production.</title>
        <authorList>
            <person name="Fan W."/>
            <person name="Wang S."/>
            <person name="Wang H."/>
            <person name="Wang A."/>
            <person name="Jiang F."/>
            <person name="Liu H."/>
            <person name="Zhao H."/>
            <person name="Xu D."/>
            <person name="Zhang Y."/>
        </authorList>
    </citation>
    <scope>NUCLEOTIDE SEQUENCE [LARGE SCALE GENOMIC DNA]</scope>
    <source>
        <strain evidence="2">cv. Punajuju</strain>
    </source>
</reference>
<accession>A0ACB9H6I4</accession>